<reference evidence="2 3" key="1">
    <citation type="submission" date="2018-08" db="EMBL/GenBank/DDBJ databases">
        <title>Lysinibacillus sp. YLB-03 draft genome sequence.</title>
        <authorList>
            <person name="Yu L."/>
        </authorList>
    </citation>
    <scope>NUCLEOTIDE SEQUENCE [LARGE SCALE GENOMIC DNA]</scope>
    <source>
        <strain evidence="2 3">YLB-03</strain>
    </source>
</reference>
<feature type="coiled-coil region" evidence="1">
    <location>
        <begin position="67"/>
        <end position="101"/>
    </location>
</feature>
<evidence type="ECO:0000256" key="1">
    <source>
        <dbReference type="SAM" id="Coils"/>
    </source>
</evidence>
<keyword evidence="3" id="KW-1185">Reference proteome</keyword>
<sequence length="117" mass="13431">MAEYNQELVKALAHGDAKAHDQIKNLPLTVRMSLGMAVDEMRRNEKIVPMNSGFSIYEQKKVTPEEQDELGNALAEHNRLLREADEKREAIRQEFIEKEAKAKVERARAGLAMNDRR</sequence>
<comment type="caution">
    <text evidence="2">The sequence shown here is derived from an EMBL/GenBank/DDBJ whole genome shotgun (WGS) entry which is preliminary data.</text>
</comment>
<accession>A0A396S849</accession>
<dbReference type="EMBL" id="QWEI01000004">
    <property type="protein sequence ID" value="RHW36677.1"/>
    <property type="molecule type" value="Genomic_DNA"/>
</dbReference>
<dbReference type="AlphaFoldDB" id="A0A396S849"/>
<dbReference type="RefSeq" id="WP_118876200.1">
    <property type="nucleotide sequence ID" value="NZ_QWEI01000004.1"/>
</dbReference>
<gene>
    <name evidence="2" type="ORF">D1B33_09760</name>
</gene>
<dbReference type="OrthoDB" id="2893848at2"/>
<evidence type="ECO:0000313" key="2">
    <source>
        <dbReference type="EMBL" id="RHW36677.1"/>
    </source>
</evidence>
<protein>
    <submittedName>
        <fullName evidence="2">Uncharacterized protein</fullName>
    </submittedName>
</protein>
<organism evidence="2 3">
    <name type="scientific">Ureibacillus yapensis</name>
    <dbReference type="NCBI Taxonomy" id="2304605"/>
    <lineage>
        <taxon>Bacteria</taxon>
        <taxon>Bacillati</taxon>
        <taxon>Bacillota</taxon>
        <taxon>Bacilli</taxon>
        <taxon>Bacillales</taxon>
        <taxon>Caryophanaceae</taxon>
        <taxon>Ureibacillus</taxon>
    </lineage>
</organism>
<name>A0A396S849_9BACL</name>
<evidence type="ECO:0000313" key="3">
    <source>
        <dbReference type="Proteomes" id="UP000265692"/>
    </source>
</evidence>
<keyword evidence="1" id="KW-0175">Coiled coil</keyword>
<proteinExistence type="predicted"/>
<dbReference type="Proteomes" id="UP000265692">
    <property type="component" value="Unassembled WGS sequence"/>
</dbReference>